<dbReference type="SUPFAM" id="SSF51735">
    <property type="entry name" value="NAD(P)-binding Rossmann-fold domains"/>
    <property type="match status" value="1"/>
</dbReference>
<dbReference type="Gene3D" id="3.40.50.720">
    <property type="entry name" value="NAD(P)-binding Rossmann-like Domain"/>
    <property type="match status" value="1"/>
</dbReference>
<comment type="pathway">
    <text evidence="2 14">Lipid metabolism; fatty acid biosynthesis.</text>
</comment>
<keyword evidence="6 13" id="KW-0521">NADP</keyword>
<dbReference type="EC" id="1.1.1.100" evidence="14"/>
<keyword evidence="4 14" id="KW-0444">Lipid biosynthesis</keyword>
<keyword evidence="5 14" id="KW-0276">Fatty acid metabolism</keyword>
<proteinExistence type="inferred from homology"/>
<dbReference type="InterPro" id="IPR050259">
    <property type="entry name" value="SDR"/>
</dbReference>
<dbReference type="InterPro" id="IPR011284">
    <property type="entry name" value="3oxo_ACP_reduc"/>
</dbReference>
<dbReference type="Proteomes" id="UP000798488">
    <property type="component" value="Unassembled WGS sequence"/>
</dbReference>
<evidence type="ECO:0000256" key="12">
    <source>
        <dbReference type="PIRSR" id="PIRSR611284-1"/>
    </source>
</evidence>
<evidence type="ECO:0000259" key="15">
    <source>
        <dbReference type="SMART" id="SM00822"/>
    </source>
</evidence>
<reference evidence="16" key="1">
    <citation type="submission" date="2016-02" db="EMBL/GenBank/DDBJ databases">
        <title>Draft Genome Sequence of Sporotomaculum syntrophicum Strain FB, a Syntrophic Benzoate Degrader.</title>
        <authorList>
            <person name="Nobu M.K."/>
            <person name="Narihiro T."/>
            <person name="Qiu Y.-L."/>
            <person name="Ohashi A."/>
            <person name="Liu W.-T."/>
            <person name="Yuji S."/>
        </authorList>
    </citation>
    <scope>NUCLEOTIDE SEQUENCE</scope>
    <source>
        <strain evidence="16">FB</strain>
    </source>
</reference>
<dbReference type="NCBIfam" id="NF005559">
    <property type="entry name" value="PRK07231.1"/>
    <property type="match status" value="1"/>
</dbReference>
<accession>A0A9D2WTC4</accession>
<sequence>MDLGGKVAVVTGASRGIGRAVAVTLAGLGAHIIVNYAGHVEGAKETSMLVRDLGVRALIHQADVANQEQVDTMMQQALQEFGRIDILVNNAGITRDNLLPRMREQDWDAVLDINLKGAYHCTKAALRPMLKARWGRIINISSVVGLSGNAGQSNYAAAKAGLIGFTKALAKEFGTRNITVNAVAPGYISTDMTADFSEENKTQLLSGVPLGRLGTTEDVATAVAFLASEWAGYITGQVIVVDGGMSM</sequence>
<dbReference type="InterPro" id="IPR057326">
    <property type="entry name" value="KR_dom"/>
</dbReference>
<feature type="binding site" evidence="13">
    <location>
        <begin position="12"/>
        <end position="15"/>
    </location>
    <ligand>
        <name>NADP(+)</name>
        <dbReference type="ChEBI" id="CHEBI:58349"/>
    </ligand>
</feature>
<dbReference type="FunFam" id="3.40.50.720:FF:000037">
    <property type="entry name" value="3-oxoacyl-[acyl-carrier-protein] reductase FabG"/>
    <property type="match status" value="1"/>
</dbReference>
<dbReference type="PANTHER" id="PTHR42879:SF2">
    <property type="entry name" value="3-OXOACYL-[ACYL-CARRIER-PROTEIN] REDUCTASE FABG"/>
    <property type="match status" value="1"/>
</dbReference>
<dbReference type="AlphaFoldDB" id="A0A9D2WTC4"/>
<comment type="function">
    <text evidence="1 14">Catalyzes the NADPH-dependent reduction of beta-ketoacyl-ACP substrates to beta-hydroxyacyl-ACP products, the first reductive step in the elongation cycle of fatty acid biosynthesis.</text>
</comment>
<feature type="binding site" evidence="13">
    <location>
        <position position="188"/>
    </location>
    <ligand>
        <name>NADP(+)</name>
        <dbReference type="ChEBI" id="CHEBI:58349"/>
    </ligand>
</feature>
<organism evidence="16 17">
    <name type="scientific">Sporotomaculum syntrophicum</name>
    <dbReference type="NCBI Taxonomy" id="182264"/>
    <lineage>
        <taxon>Bacteria</taxon>
        <taxon>Bacillati</taxon>
        <taxon>Bacillota</taxon>
        <taxon>Clostridia</taxon>
        <taxon>Eubacteriales</taxon>
        <taxon>Desulfallaceae</taxon>
        <taxon>Sporotomaculum</taxon>
    </lineage>
</organism>
<gene>
    <name evidence="16" type="primary">fabG_2</name>
    <name evidence="16" type="ORF">SPSYN_00452</name>
</gene>
<dbReference type="NCBIfam" id="NF009466">
    <property type="entry name" value="PRK12826.1-2"/>
    <property type="match status" value="1"/>
</dbReference>
<dbReference type="SMART" id="SM00822">
    <property type="entry name" value="PKS_KR"/>
    <property type="match status" value="1"/>
</dbReference>
<dbReference type="InterPro" id="IPR002347">
    <property type="entry name" value="SDR_fam"/>
</dbReference>
<evidence type="ECO:0000256" key="8">
    <source>
        <dbReference type="ARBA" id="ARBA00023098"/>
    </source>
</evidence>
<evidence type="ECO:0000256" key="7">
    <source>
        <dbReference type="ARBA" id="ARBA00023002"/>
    </source>
</evidence>
<evidence type="ECO:0000256" key="11">
    <source>
        <dbReference type="ARBA" id="ARBA00048508"/>
    </source>
</evidence>
<dbReference type="EMBL" id="LSRS01000001">
    <property type="protein sequence ID" value="KAF1086733.1"/>
    <property type="molecule type" value="Genomic_DNA"/>
</dbReference>
<feature type="active site" description="Proton acceptor" evidence="12">
    <location>
        <position position="155"/>
    </location>
</feature>
<comment type="caution">
    <text evidence="16">The sequence shown here is derived from an EMBL/GenBank/DDBJ whole genome shotgun (WGS) entry which is preliminary data.</text>
</comment>
<evidence type="ECO:0000256" key="9">
    <source>
        <dbReference type="ARBA" id="ARBA00023160"/>
    </source>
</evidence>
<comment type="similarity">
    <text evidence="3 14">Belongs to the short-chain dehydrogenases/reductases (SDR) family.</text>
</comment>
<evidence type="ECO:0000313" key="17">
    <source>
        <dbReference type="Proteomes" id="UP000798488"/>
    </source>
</evidence>
<dbReference type="OrthoDB" id="9803333at2"/>
<evidence type="ECO:0000256" key="10">
    <source>
        <dbReference type="ARBA" id="ARBA00023221"/>
    </source>
</evidence>
<comment type="subunit">
    <text evidence="14">Homotetramer.</text>
</comment>
<evidence type="ECO:0000256" key="2">
    <source>
        <dbReference type="ARBA" id="ARBA00005194"/>
    </source>
</evidence>
<evidence type="ECO:0000313" key="16">
    <source>
        <dbReference type="EMBL" id="KAF1086733.1"/>
    </source>
</evidence>
<keyword evidence="17" id="KW-1185">Reference proteome</keyword>
<dbReference type="CDD" id="cd05333">
    <property type="entry name" value="BKR_SDR_c"/>
    <property type="match status" value="1"/>
</dbReference>
<dbReference type="PANTHER" id="PTHR42879">
    <property type="entry name" value="3-OXOACYL-(ACYL-CARRIER-PROTEIN) REDUCTASE"/>
    <property type="match status" value="1"/>
</dbReference>
<dbReference type="InterPro" id="IPR036291">
    <property type="entry name" value="NAD(P)-bd_dom_sf"/>
</dbReference>
<dbReference type="InterPro" id="IPR020904">
    <property type="entry name" value="Sc_DH/Rdtase_CS"/>
</dbReference>
<evidence type="ECO:0000256" key="13">
    <source>
        <dbReference type="PIRSR" id="PIRSR611284-2"/>
    </source>
</evidence>
<keyword evidence="10" id="KW-0753">Steroid metabolism</keyword>
<dbReference type="GO" id="GO:0008202">
    <property type="term" value="P:steroid metabolic process"/>
    <property type="evidence" value="ECO:0007669"/>
    <property type="project" value="UniProtKB-KW"/>
</dbReference>
<dbReference type="PRINTS" id="PR00080">
    <property type="entry name" value="SDRFAMILY"/>
</dbReference>
<keyword evidence="7 14" id="KW-0560">Oxidoreductase</keyword>
<protein>
    <recommendedName>
        <fullName evidence="14">3-oxoacyl-[acyl-carrier-protein] reductase</fullName>
        <ecNumber evidence="14">1.1.1.100</ecNumber>
    </recommendedName>
</protein>
<keyword evidence="8 14" id="KW-0443">Lipid metabolism</keyword>
<comment type="catalytic activity">
    <reaction evidence="11 14">
        <text>a (3R)-hydroxyacyl-[ACP] + NADP(+) = a 3-oxoacyl-[ACP] + NADPH + H(+)</text>
        <dbReference type="Rhea" id="RHEA:17397"/>
        <dbReference type="Rhea" id="RHEA-COMP:9916"/>
        <dbReference type="Rhea" id="RHEA-COMP:9945"/>
        <dbReference type="ChEBI" id="CHEBI:15378"/>
        <dbReference type="ChEBI" id="CHEBI:57783"/>
        <dbReference type="ChEBI" id="CHEBI:58349"/>
        <dbReference type="ChEBI" id="CHEBI:78776"/>
        <dbReference type="ChEBI" id="CHEBI:78827"/>
        <dbReference type="EC" id="1.1.1.100"/>
    </reaction>
</comment>
<evidence type="ECO:0000256" key="6">
    <source>
        <dbReference type="ARBA" id="ARBA00022857"/>
    </source>
</evidence>
<dbReference type="NCBIfam" id="NF004197">
    <property type="entry name" value="PRK05653.1-1"/>
    <property type="match status" value="1"/>
</dbReference>
<dbReference type="PRINTS" id="PR00081">
    <property type="entry name" value="GDHRDH"/>
</dbReference>
<keyword evidence="9 14" id="KW-0275">Fatty acid biosynthesis</keyword>
<feature type="binding site" evidence="13">
    <location>
        <begin position="155"/>
        <end position="159"/>
    </location>
    <ligand>
        <name>NADP(+)</name>
        <dbReference type="ChEBI" id="CHEBI:58349"/>
    </ligand>
</feature>
<dbReference type="PROSITE" id="PS00061">
    <property type="entry name" value="ADH_SHORT"/>
    <property type="match status" value="1"/>
</dbReference>
<evidence type="ECO:0000256" key="1">
    <source>
        <dbReference type="ARBA" id="ARBA00002607"/>
    </source>
</evidence>
<name>A0A9D2WTC4_9FIRM</name>
<evidence type="ECO:0000256" key="14">
    <source>
        <dbReference type="RuleBase" id="RU366074"/>
    </source>
</evidence>
<dbReference type="GO" id="GO:0051287">
    <property type="term" value="F:NAD binding"/>
    <property type="evidence" value="ECO:0007669"/>
    <property type="project" value="UniProtKB-UniRule"/>
</dbReference>
<evidence type="ECO:0000256" key="4">
    <source>
        <dbReference type="ARBA" id="ARBA00022516"/>
    </source>
</evidence>
<dbReference type="Pfam" id="PF13561">
    <property type="entry name" value="adh_short_C2"/>
    <property type="match status" value="1"/>
</dbReference>
<dbReference type="RefSeq" id="WP_161820859.1">
    <property type="nucleotide sequence ID" value="NZ_LSRS01000001.1"/>
</dbReference>
<dbReference type="NCBIfam" id="TIGR01830">
    <property type="entry name" value="3oxo_ACP_reduc"/>
    <property type="match status" value="1"/>
</dbReference>
<dbReference type="GO" id="GO:0004316">
    <property type="term" value="F:3-oxoacyl-[acyl-carrier-protein] reductase (NADPH) activity"/>
    <property type="evidence" value="ECO:0007669"/>
    <property type="project" value="UniProtKB-UniRule"/>
</dbReference>
<evidence type="ECO:0000256" key="5">
    <source>
        <dbReference type="ARBA" id="ARBA00022832"/>
    </source>
</evidence>
<feature type="binding site" evidence="13">
    <location>
        <position position="90"/>
    </location>
    <ligand>
        <name>NADP(+)</name>
        <dbReference type="ChEBI" id="CHEBI:58349"/>
    </ligand>
</feature>
<dbReference type="GO" id="GO:0006633">
    <property type="term" value="P:fatty acid biosynthetic process"/>
    <property type="evidence" value="ECO:0007669"/>
    <property type="project" value="UniProtKB-KW"/>
</dbReference>
<evidence type="ECO:0000256" key="3">
    <source>
        <dbReference type="ARBA" id="ARBA00006484"/>
    </source>
</evidence>
<feature type="domain" description="Ketoreductase" evidence="15">
    <location>
        <begin position="6"/>
        <end position="191"/>
    </location>
</feature>